<dbReference type="InterPro" id="IPR000055">
    <property type="entry name" value="Restrct_endonuc_typeI_TRD"/>
</dbReference>
<reference evidence="5 6" key="1">
    <citation type="submission" date="2011-10" db="EMBL/GenBank/DDBJ databases">
        <title>The Genome Sequence of Prevotella histicola F0411.</title>
        <authorList>
            <consortium name="The Broad Institute Genome Sequencing Platform"/>
            <person name="Earl A."/>
            <person name="Ward D."/>
            <person name="Feldgarden M."/>
            <person name="Gevers D."/>
            <person name="Izard J."/>
            <person name="Ganesan A."/>
            <person name="Blanton J.M."/>
            <person name="Baranova O.V."/>
            <person name="Tanner A.C."/>
            <person name="Mathney J.M.J."/>
            <person name="Dewhirst F.E."/>
            <person name="Young S.K."/>
            <person name="Zeng Q."/>
            <person name="Gargeya S."/>
            <person name="Fitzgerald M."/>
            <person name="Haas B."/>
            <person name="Abouelleil A."/>
            <person name="Alvarado L."/>
            <person name="Arachchi H.M."/>
            <person name="Berlin A."/>
            <person name="Brown A."/>
            <person name="Chapman S.B."/>
            <person name="Chen Z."/>
            <person name="Dunbar C."/>
            <person name="Freedman E."/>
            <person name="Gearin G."/>
            <person name="Gellesch M."/>
            <person name="Goldberg J."/>
            <person name="Griggs A."/>
            <person name="Gujja S."/>
            <person name="Heiman D."/>
            <person name="Howarth C."/>
            <person name="Larson L."/>
            <person name="Lui A."/>
            <person name="MacDonald P.J.P."/>
            <person name="Montmayeur A."/>
            <person name="Murphy C."/>
            <person name="Neiman D."/>
            <person name="Pearson M."/>
            <person name="Priest M."/>
            <person name="Roberts A."/>
            <person name="Saif S."/>
            <person name="Shea T."/>
            <person name="Shenoy N."/>
            <person name="Sisk P."/>
            <person name="Stolte C."/>
            <person name="Sykes S."/>
            <person name="Wortman J."/>
            <person name="Nusbaum C."/>
            <person name="Birren B."/>
        </authorList>
    </citation>
    <scope>NUCLEOTIDE SEQUENCE [LARGE SCALE GENOMIC DNA]</scope>
    <source>
        <strain evidence="5 6">F0411</strain>
    </source>
</reference>
<gene>
    <name evidence="5" type="ORF">HMPREF9138_02380</name>
</gene>
<keyword evidence="2" id="KW-0680">Restriction system</keyword>
<feature type="domain" description="Type I restriction modification DNA specificity" evidence="4">
    <location>
        <begin position="27"/>
        <end position="210"/>
    </location>
</feature>
<sequence>MEQAKNWEDVKPITDVNWSGCLLSSNLKRYKLGDIAEIIISSVDKKTKDGEQKVRLCNFVDVYHNWAITKSMHNSFMIASAKEKDIERLSLKKGYVALTKDSETRDDIGISTYIADNLNNVILGYHCALVKPNEDILSGKYLNAFLHSNYIKKYFELNATGSGMRYTLSIQTLYDMPILLPSLEEQEYIGNIFSTIDRKIELNRSINHNLTTLDRSSKEGEVRRAA</sequence>
<keyword evidence="6" id="KW-1185">Reference proteome</keyword>
<comment type="caution">
    <text evidence="5">The sequence shown here is derived from an EMBL/GenBank/DDBJ whole genome shotgun (WGS) entry which is preliminary data.</text>
</comment>
<dbReference type="PANTHER" id="PTHR30408:SF12">
    <property type="entry name" value="TYPE I RESTRICTION ENZYME MJAVIII SPECIFICITY SUBUNIT"/>
    <property type="match status" value="1"/>
</dbReference>
<dbReference type="Pfam" id="PF01420">
    <property type="entry name" value="Methylase_S"/>
    <property type="match status" value="1"/>
</dbReference>
<accession>G6AJV3</accession>
<evidence type="ECO:0000313" key="6">
    <source>
        <dbReference type="Proteomes" id="UP000004597"/>
    </source>
</evidence>
<keyword evidence="3" id="KW-0238">DNA-binding</keyword>
<evidence type="ECO:0000256" key="1">
    <source>
        <dbReference type="ARBA" id="ARBA00010923"/>
    </source>
</evidence>
<proteinExistence type="inferred from homology"/>
<dbReference type="GO" id="GO:0009307">
    <property type="term" value="P:DNA restriction-modification system"/>
    <property type="evidence" value="ECO:0007669"/>
    <property type="project" value="UniProtKB-KW"/>
</dbReference>
<dbReference type="RefSeq" id="WP_008824280.1">
    <property type="nucleotide sequence ID" value="NZ_JH376768.1"/>
</dbReference>
<dbReference type="PANTHER" id="PTHR30408">
    <property type="entry name" value="TYPE-1 RESTRICTION ENZYME ECOKI SPECIFICITY PROTEIN"/>
    <property type="match status" value="1"/>
</dbReference>
<dbReference type="GeneID" id="66732349"/>
<protein>
    <recommendedName>
        <fullName evidence="4">Type I restriction modification DNA specificity domain-containing protein</fullName>
    </recommendedName>
</protein>
<dbReference type="STRING" id="857291.HMPREF9138_02380"/>
<dbReference type="Proteomes" id="UP000004597">
    <property type="component" value="Unassembled WGS sequence"/>
</dbReference>
<evidence type="ECO:0000256" key="2">
    <source>
        <dbReference type="ARBA" id="ARBA00022747"/>
    </source>
</evidence>
<dbReference type="HOGENOM" id="CLU_1363892_0_0_10"/>
<evidence type="ECO:0000259" key="4">
    <source>
        <dbReference type="Pfam" id="PF01420"/>
    </source>
</evidence>
<organism evidence="5 6">
    <name type="scientific">Prevotella histicola F0411</name>
    <dbReference type="NCBI Taxonomy" id="857291"/>
    <lineage>
        <taxon>Bacteria</taxon>
        <taxon>Pseudomonadati</taxon>
        <taxon>Bacteroidota</taxon>
        <taxon>Bacteroidia</taxon>
        <taxon>Bacteroidales</taxon>
        <taxon>Prevotellaceae</taxon>
        <taxon>Prevotella</taxon>
    </lineage>
</organism>
<comment type="similarity">
    <text evidence="1">Belongs to the type-I restriction system S methylase family.</text>
</comment>
<evidence type="ECO:0000256" key="3">
    <source>
        <dbReference type="ARBA" id="ARBA00023125"/>
    </source>
</evidence>
<dbReference type="EMBL" id="AFXP01000026">
    <property type="protein sequence ID" value="EHG15000.1"/>
    <property type="molecule type" value="Genomic_DNA"/>
</dbReference>
<evidence type="ECO:0000313" key="5">
    <source>
        <dbReference type="EMBL" id="EHG15000.1"/>
    </source>
</evidence>
<dbReference type="InterPro" id="IPR044946">
    <property type="entry name" value="Restrct_endonuc_typeI_TRD_sf"/>
</dbReference>
<name>G6AJV3_9BACT</name>
<dbReference type="Gene3D" id="3.90.220.20">
    <property type="entry name" value="DNA methylase specificity domains"/>
    <property type="match status" value="1"/>
</dbReference>
<dbReference type="GO" id="GO:0003677">
    <property type="term" value="F:DNA binding"/>
    <property type="evidence" value="ECO:0007669"/>
    <property type="project" value="UniProtKB-KW"/>
</dbReference>
<dbReference type="InterPro" id="IPR052021">
    <property type="entry name" value="Type-I_RS_S_subunit"/>
</dbReference>
<dbReference type="SUPFAM" id="SSF116734">
    <property type="entry name" value="DNA methylase specificity domain"/>
    <property type="match status" value="1"/>
</dbReference>
<dbReference type="AlphaFoldDB" id="G6AJV3"/>